<evidence type="ECO:0000313" key="3">
    <source>
        <dbReference type="Proteomes" id="UP000321367"/>
    </source>
</evidence>
<dbReference type="InterPro" id="IPR011335">
    <property type="entry name" value="Restrct_endonuc-II-like"/>
</dbReference>
<protein>
    <submittedName>
        <fullName evidence="2">DUF559 domain-containing protein</fullName>
    </submittedName>
</protein>
<dbReference type="AlphaFoldDB" id="A0A5C6ZY02"/>
<keyword evidence="3" id="KW-1185">Reference proteome</keyword>
<name>A0A5C6ZY02_9FLAO</name>
<dbReference type="CDD" id="cd01038">
    <property type="entry name" value="Endonuclease_DUF559"/>
    <property type="match status" value="1"/>
</dbReference>
<dbReference type="PANTHER" id="PTHR38590">
    <property type="entry name" value="BLL0828 PROTEIN"/>
    <property type="match status" value="1"/>
</dbReference>
<dbReference type="Proteomes" id="UP000321367">
    <property type="component" value="Unassembled WGS sequence"/>
</dbReference>
<dbReference type="InterPro" id="IPR007569">
    <property type="entry name" value="DUF559"/>
</dbReference>
<evidence type="ECO:0000259" key="1">
    <source>
        <dbReference type="Pfam" id="PF04480"/>
    </source>
</evidence>
<reference evidence="2 3" key="1">
    <citation type="submission" date="2019-08" db="EMBL/GenBank/DDBJ databases">
        <title>Genome sequence of Gillisia hiemivivida IC154 (type strain).</title>
        <authorList>
            <person name="Bowman J.P."/>
        </authorList>
    </citation>
    <scope>NUCLEOTIDE SEQUENCE [LARGE SCALE GENOMIC DNA]</scope>
    <source>
        <strain evidence="2 3">IC154</strain>
    </source>
</reference>
<feature type="domain" description="DUF559" evidence="1">
    <location>
        <begin position="19"/>
        <end position="123"/>
    </location>
</feature>
<dbReference type="InterPro" id="IPR047216">
    <property type="entry name" value="Endonuclease_DUF559_bact"/>
</dbReference>
<dbReference type="RefSeq" id="WP_146928849.1">
    <property type="nucleotide sequence ID" value="NZ_CBCSHZ010000003.1"/>
</dbReference>
<dbReference type="OrthoDB" id="9803687at2"/>
<dbReference type="PANTHER" id="PTHR38590:SF1">
    <property type="entry name" value="BLL0828 PROTEIN"/>
    <property type="match status" value="1"/>
</dbReference>
<dbReference type="SUPFAM" id="SSF52980">
    <property type="entry name" value="Restriction endonuclease-like"/>
    <property type="match status" value="1"/>
</dbReference>
<organism evidence="2 3">
    <name type="scientific">Gillisia hiemivivida</name>
    <dbReference type="NCBI Taxonomy" id="291190"/>
    <lineage>
        <taxon>Bacteria</taxon>
        <taxon>Pseudomonadati</taxon>
        <taxon>Bacteroidota</taxon>
        <taxon>Flavobacteriia</taxon>
        <taxon>Flavobacteriales</taxon>
        <taxon>Flavobacteriaceae</taxon>
        <taxon>Gillisia</taxon>
    </lineage>
</organism>
<proteinExistence type="predicted"/>
<dbReference type="Pfam" id="PF04480">
    <property type="entry name" value="DUF559"/>
    <property type="match status" value="1"/>
</dbReference>
<evidence type="ECO:0000313" key="2">
    <source>
        <dbReference type="EMBL" id="TXD95827.1"/>
    </source>
</evidence>
<gene>
    <name evidence="2" type="ORF">ES724_02035</name>
</gene>
<accession>A0A5C6ZY02</accession>
<sequence>MKNLNYSGMHYGATPQIFHNARILRYRETQEEKILWEYLKGKPQGVKFIRQHPCGIYILDFYCHILKLSIEIDGGYHLKKEQIESDNVRTKFLQECGVKELRFTNEQVNNQMTEIFKKIILEMES</sequence>
<dbReference type="EMBL" id="VORY01000001">
    <property type="protein sequence ID" value="TXD95827.1"/>
    <property type="molecule type" value="Genomic_DNA"/>
</dbReference>
<dbReference type="Gene3D" id="3.40.960.10">
    <property type="entry name" value="VSR Endonuclease"/>
    <property type="match status" value="1"/>
</dbReference>
<comment type="caution">
    <text evidence="2">The sequence shown here is derived from an EMBL/GenBank/DDBJ whole genome shotgun (WGS) entry which is preliminary data.</text>
</comment>